<feature type="non-terminal residue" evidence="3">
    <location>
        <position position="361"/>
    </location>
</feature>
<evidence type="ECO:0000256" key="1">
    <source>
        <dbReference type="PROSITE-ProRule" id="PRU00339"/>
    </source>
</evidence>
<sequence>MGSIHTRLRIVNNTNTDIINTSVSGIDNYDWDGGSRPDHNFNGVFIRSKCSEERREEVNRNARHCPFTMTLNFRNGNVDTFRIHQKQAIGCCDGFKHIRKSHDITYERIENNLLKITIENTEKQLQNEKAERLKKEGEAAMKQKQYEAATKKYDEALRLANESQTINSLKADKATACYEQGKSSLQEGWDLENDTTGDKSQEAEKQFSEAQSMFQQAENLRHTLEQEKSLKITNIKIDGNRLFNEANELEKEAFTLFQEARESKVFDDYTTSQNKYKEALNKYESAKEKFDEGMKMSDNKFEVCSEITDEHIKEVTKVIDAIDRVELNHNINQVNVEEEQKETELENPNINSNFEKQIDMA</sequence>
<name>A0A482VN23_ASBVE</name>
<dbReference type="EMBL" id="QDEB01085026">
    <property type="protein sequence ID" value="RZC33859.1"/>
    <property type="molecule type" value="Genomic_DNA"/>
</dbReference>
<proteinExistence type="predicted"/>
<feature type="coiled-coil region" evidence="2">
    <location>
        <begin position="200"/>
        <end position="289"/>
    </location>
</feature>
<reference evidence="3 4" key="1">
    <citation type="submission" date="2017-03" db="EMBL/GenBank/DDBJ databases">
        <title>Genome of the blue death feigning beetle - Asbolus verrucosus.</title>
        <authorList>
            <person name="Rider S.D."/>
        </authorList>
    </citation>
    <scope>NUCLEOTIDE SEQUENCE [LARGE SCALE GENOMIC DNA]</scope>
    <source>
        <strain evidence="3">Butters</strain>
        <tissue evidence="3">Head and leg muscle</tissue>
    </source>
</reference>
<dbReference type="AlphaFoldDB" id="A0A482VN23"/>
<dbReference type="OrthoDB" id="6772104at2759"/>
<organism evidence="3 4">
    <name type="scientific">Asbolus verrucosus</name>
    <name type="common">Desert ironclad beetle</name>
    <dbReference type="NCBI Taxonomy" id="1661398"/>
    <lineage>
        <taxon>Eukaryota</taxon>
        <taxon>Metazoa</taxon>
        <taxon>Ecdysozoa</taxon>
        <taxon>Arthropoda</taxon>
        <taxon>Hexapoda</taxon>
        <taxon>Insecta</taxon>
        <taxon>Pterygota</taxon>
        <taxon>Neoptera</taxon>
        <taxon>Endopterygota</taxon>
        <taxon>Coleoptera</taxon>
        <taxon>Polyphaga</taxon>
        <taxon>Cucujiformia</taxon>
        <taxon>Tenebrionidae</taxon>
        <taxon>Pimeliinae</taxon>
        <taxon>Asbolus</taxon>
    </lineage>
</organism>
<feature type="coiled-coil region" evidence="2">
    <location>
        <begin position="111"/>
        <end position="147"/>
    </location>
</feature>
<keyword evidence="2" id="KW-0175">Coiled coil</keyword>
<dbReference type="Proteomes" id="UP000292052">
    <property type="component" value="Unassembled WGS sequence"/>
</dbReference>
<dbReference type="PROSITE" id="PS50005">
    <property type="entry name" value="TPR"/>
    <property type="match status" value="1"/>
</dbReference>
<evidence type="ECO:0000313" key="3">
    <source>
        <dbReference type="EMBL" id="RZC33859.1"/>
    </source>
</evidence>
<comment type="caution">
    <text evidence="3">The sequence shown here is derived from an EMBL/GenBank/DDBJ whole genome shotgun (WGS) entry which is preliminary data.</text>
</comment>
<dbReference type="Gene3D" id="1.25.40.10">
    <property type="entry name" value="Tetratricopeptide repeat domain"/>
    <property type="match status" value="1"/>
</dbReference>
<protein>
    <submittedName>
        <fullName evidence="3">TPR 11 domain containing protein</fullName>
    </submittedName>
</protein>
<dbReference type="InterPro" id="IPR019734">
    <property type="entry name" value="TPR_rpt"/>
</dbReference>
<evidence type="ECO:0000313" key="4">
    <source>
        <dbReference type="Proteomes" id="UP000292052"/>
    </source>
</evidence>
<keyword evidence="4" id="KW-1185">Reference proteome</keyword>
<evidence type="ECO:0000256" key="2">
    <source>
        <dbReference type="SAM" id="Coils"/>
    </source>
</evidence>
<feature type="repeat" description="TPR" evidence="1">
    <location>
        <begin position="130"/>
        <end position="163"/>
    </location>
</feature>
<dbReference type="InterPro" id="IPR011990">
    <property type="entry name" value="TPR-like_helical_dom_sf"/>
</dbReference>
<keyword evidence="1" id="KW-0802">TPR repeat</keyword>
<accession>A0A482VN23</accession>
<gene>
    <name evidence="3" type="ORF">BDFB_014454</name>
</gene>
<dbReference type="SUPFAM" id="SSF48452">
    <property type="entry name" value="TPR-like"/>
    <property type="match status" value="1"/>
</dbReference>